<evidence type="ECO:0000313" key="7">
    <source>
        <dbReference type="Proteomes" id="UP000198688"/>
    </source>
</evidence>
<dbReference type="EMBL" id="LT629758">
    <property type="protein sequence ID" value="SDT78623.1"/>
    <property type="molecule type" value="Genomic_DNA"/>
</dbReference>
<dbReference type="PANTHER" id="PTHR11878">
    <property type="entry name" value="SODIUM/CALCIUM EXCHANGER"/>
    <property type="match status" value="1"/>
</dbReference>
<dbReference type="SMART" id="SM00237">
    <property type="entry name" value="Calx_beta"/>
    <property type="match status" value="2"/>
</dbReference>
<evidence type="ECO:0000256" key="4">
    <source>
        <dbReference type="ARBA" id="ARBA00023065"/>
    </source>
</evidence>
<protein>
    <submittedName>
        <fullName evidence="6">Calx-beta domain-containing protein</fullName>
    </submittedName>
</protein>
<dbReference type="InterPro" id="IPR003644">
    <property type="entry name" value="Calx_beta"/>
</dbReference>
<name>A0A1H2D7A7_9ACTN</name>
<evidence type="ECO:0000256" key="3">
    <source>
        <dbReference type="ARBA" id="ARBA00022837"/>
    </source>
</evidence>
<dbReference type="GO" id="GO:0016020">
    <property type="term" value="C:membrane"/>
    <property type="evidence" value="ECO:0007669"/>
    <property type="project" value="InterPro"/>
</dbReference>
<dbReference type="InterPro" id="IPR051171">
    <property type="entry name" value="CaCA"/>
</dbReference>
<accession>A0A1H2D7A7</accession>
<reference evidence="6 7" key="1">
    <citation type="submission" date="2016-10" db="EMBL/GenBank/DDBJ databases">
        <authorList>
            <person name="de Groot N.N."/>
        </authorList>
    </citation>
    <scope>NUCLEOTIDE SEQUENCE [LARGE SCALE GENOMIC DNA]</scope>
    <source>
        <strain evidence="6 7">DSM 43941</strain>
    </source>
</reference>
<dbReference type="Gene3D" id="2.60.40.2030">
    <property type="match status" value="6"/>
</dbReference>
<keyword evidence="4" id="KW-0813">Transport</keyword>
<dbReference type="Pfam" id="PF03160">
    <property type="entry name" value="Calx-beta"/>
    <property type="match status" value="5"/>
</dbReference>
<keyword evidence="4" id="KW-0406">Ion transport</keyword>
<keyword evidence="7" id="KW-1185">Reference proteome</keyword>
<evidence type="ECO:0000256" key="1">
    <source>
        <dbReference type="ARBA" id="ARBA00022729"/>
    </source>
</evidence>
<keyword evidence="1" id="KW-0732">Signal</keyword>
<evidence type="ECO:0000259" key="5">
    <source>
        <dbReference type="SMART" id="SM00237"/>
    </source>
</evidence>
<evidence type="ECO:0000313" key="6">
    <source>
        <dbReference type="EMBL" id="SDT78623.1"/>
    </source>
</evidence>
<dbReference type="STRING" id="113562.SAMN04489716_8450"/>
<dbReference type="PANTHER" id="PTHR11878:SF65">
    <property type="entry name" value="NA_CA-EXCHANGE PROTEIN, ISOFORM G"/>
    <property type="match status" value="1"/>
</dbReference>
<dbReference type="SUPFAM" id="SSF141072">
    <property type="entry name" value="CalX-like"/>
    <property type="match status" value="6"/>
</dbReference>
<keyword evidence="2" id="KW-0677">Repeat</keyword>
<dbReference type="Proteomes" id="UP000198688">
    <property type="component" value="Chromosome I"/>
</dbReference>
<dbReference type="InterPro" id="IPR038081">
    <property type="entry name" value="CalX-like_sf"/>
</dbReference>
<feature type="domain" description="Calx-beta" evidence="5">
    <location>
        <begin position="280"/>
        <end position="378"/>
    </location>
</feature>
<keyword evidence="3" id="KW-0106">Calcium</keyword>
<sequence length="1465" mass="149918">MPYTLWGHTRVRQALATATAAAVGLVPVVYVGSPAYATAADDLTITSPSNWEGGDLEFRFTYTGTVSATYALSMPASAPGITAGGGATLAGDGSVDYVSTPLTTVTFAASSVGSPSIQTITVETGADTDAADETFTVTATNTLLGGGAGDGTTDTGIGTIWAAPVAAPDLTLSAPSTVSENAGFATVQANLSLALAHDLQVKVATGTAARGNGEDAVSPNDYTALASDAVITIAAGATSGVVNIPILDDDIDEADTQYLRVTGTSTVDVAVASAPTPSTVDIGINDNDAIPTVSIADAATVTEGGVASFPVTLNRASERTLKVDFSTTDGTAATPADYTAVTSSTITFDPLTQTVNKTVQTATDAVTEETETFTATLTAVPNLAAPSIAPTLGTATATGRIRDVLTVPSVGDALTITPATNWEGGELAFKLSYSGTAAASFNITFANGTATGAAVPGAGGSADFSNVTRAVSFPASSAASPSSTTVTVATVADVDTADEAFTFTATSAQDNSAKTATGTIWGWDTNDITLSGATKVAESAGSVTVSATSTYPMAHDVMIPVRTTNPARAALAGGDYTTSWARSSGEGFRDYTTLPTDAWITIPANQTSGSTTIAINDDTADEDDTQYFDVAVDPGRTALGGAVVTAQNSVEIALTDNDNKPTLSIADSAKTKEGNRLSFPVALTNPSEKVTSFELTTAGVIVTGAAAAVGAASDTGTNDFLNVAAAPAQTIPQYGALVNVPVTTYINPAATWEGPENVRATIANISSGNATLGAKTTADGVIVDAEAGQTVQYSAVTPFNNAVRYWDPEGNTGSVEKKIYLKFATDSPLPATLNYTFVDGTAKNGEDFVGKAGTVNLVAGAPGALTPVEIPITVNGDRIAEADETFKLNVTSTSGVADDATLGEIEFTIDDDDADPVWTVAGDVSVQEGTSGSSLARIPIRLNGPAGTDATFTGAITANSAVESTGVAGFDDYDEPKALTVTIKAGETVGYFEVPINGDVVYERDETFTVAFTATPNVSTTADSVTSTRVVIGNDDAQPKLTFAAASGPEGGTTTVVPTVTGMSAYQYKVGFVAGSGGEFPATVGTDFEIPTTLSAAQATIPVGYEGPLSKLATPFTVPAFTMLNDDIDEPTETFIVTANEVSDVLQGFTTSSTAVKVTDDSLDLPPAVSVGDMKADENADYVEVPVDLAWIGEATSTVQTVTVPFWTENGTARAGQDYTAVKGELEIPPGSMKWSIKVPILNDWDVESDETFTVRLGQPGPLGAQATRNQATVTVKSDDTVKPVTPTLMVDGPDKGVGKVSFSGMATPDSTVELWGAPLPTMDPAKFKILADVKADSKGWYEFDDRSVATGYAFVVKAYDLLSAVKTVKITQNPSLTVSSPSRGKLSASVAGNPRAAGVSVKLQWLDGKKWKDLAKGTTNSAGTWKGTWTLKAKAKMKLRVEVGGKSSIGINSGWSAVKSVTLK</sequence>
<organism evidence="6 7">
    <name type="scientific">Actinoplanes derwentensis</name>
    <dbReference type="NCBI Taxonomy" id="113562"/>
    <lineage>
        <taxon>Bacteria</taxon>
        <taxon>Bacillati</taxon>
        <taxon>Actinomycetota</taxon>
        <taxon>Actinomycetes</taxon>
        <taxon>Micromonosporales</taxon>
        <taxon>Micromonosporaceae</taxon>
        <taxon>Actinoplanes</taxon>
    </lineage>
</organism>
<dbReference type="GO" id="GO:0007154">
    <property type="term" value="P:cell communication"/>
    <property type="evidence" value="ECO:0007669"/>
    <property type="project" value="InterPro"/>
</dbReference>
<dbReference type="GO" id="GO:0030001">
    <property type="term" value="P:metal ion transport"/>
    <property type="evidence" value="ECO:0007669"/>
    <property type="project" value="TreeGrafter"/>
</dbReference>
<gene>
    <name evidence="6" type="ORF">SAMN04489716_8450</name>
</gene>
<feature type="domain" description="Calx-beta" evidence="5">
    <location>
        <begin position="1156"/>
        <end position="1258"/>
    </location>
</feature>
<evidence type="ECO:0000256" key="2">
    <source>
        <dbReference type="ARBA" id="ARBA00022737"/>
    </source>
</evidence>
<proteinExistence type="predicted"/>